<keyword evidence="3" id="KW-0812">Transmembrane</keyword>
<dbReference type="RefSeq" id="WP_173125967.1">
    <property type="nucleotide sequence ID" value="NZ_JABRWJ010000006.1"/>
</dbReference>
<dbReference type="EMBL" id="JABRWJ010000006">
    <property type="protein sequence ID" value="NRF69320.1"/>
    <property type="molecule type" value="Genomic_DNA"/>
</dbReference>
<dbReference type="InterPro" id="IPR011990">
    <property type="entry name" value="TPR-like_helical_dom_sf"/>
</dbReference>
<evidence type="ECO:0000256" key="1">
    <source>
        <dbReference type="PROSITE-ProRule" id="PRU00339"/>
    </source>
</evidence>
<dbReference type="SUPFAM" id="SSF48452">
    <property type="entry name" value="TPR-like"/>
    <property type="match status" value="1"/>
</dbReference>
<dbReference type="Proteomes" id="UP000737171">
    <property type="component" value="Unassembled WGS sequence"/>
</dbReference>
<feature type="repeat" description="TPR" evidence="1">
    <location>
        <begin position="53"/>
        <end position="86"/>
    </location>
</feature>
<keyword evidence="4" id="KW-0732">Signal</keyword>
<gene>
    <name evidence="5" type="ORF">HLB44_20180</name>
</gene>
<feature type="transmembrane region" description="Helical" evidence="3">
    <location>
        <begin position="146"/>
        <end position="166"/>
    </location>
</feature>
<accession>A0ABX2EL14</accession>
<feature type="compositionally biased region" description="Low complexity" evidence="2">
    <location>
        <begin position="231"/>
        <end position="240"/>
    </location>
</feature>
<organism evidence="5 6">
    <name type="scientific">Pseudaquabacterium terrae</name>
    <dbReference type="NCBI Taxonomy" id="2732868"/>
    <lineage>
        <taxon>Bacteria</taxon>
        <taxon>Pseudomonadati</taxon>
        <taxon>Pseudomonadota</taxon>
        <taxon>Betaproteobacteria</taxon>
        <taxon>Burkholderiales</taxon>
        <taxon>Sphaerotilaceae</taxon>
        <taxon>Pseudaquabacterium</taxon>
    </lineage>
</organism>
<keyword evidence="6" id="KW-1185">Reference proteome</keyword>
<keyword evidence="3" id="KW-1133">Transmembrane helix</keyword>
<feature type="chain" id="PRO_5047151090" evidence="4">
    <location>
        <begin position="20"/>
        <end position="286"/>
    </location>
</feature>
<reference evidence="5 6" key="1">
    <citation type="submission" date="2020-05" db="EMBL/GenBank/DDBJ databases">
        <title>Aquincola sp. isolate from soil.</title>
        <authorList>
            <person name="Han J."/>
            <person name="Kim D.-U."/>
        </authorList>
    </citation>
    <scope>NUCLEOTIDE SEQUENCE [LARGE SCALE GENOMIC DNA]</scope>
    <source>
        <strain evidence="5 6">S2</strain>
    </source>
</reference>
<keyword evidence="1" id="KW-0802">TPR repeat</keyword>
<evidence type="ECO:0000256" key="2">
    <source>
        <dbReference type="SAM" id="MobiDB-lite"/>
    </source>
</evidence>
<feature type="signal peptide" evidence="4">
    <location>
        <begin position="1"/>
        <end position="19"/>
    </location>
</feature>
<feature type="region of interest" description="Disordered" evidence="2">
    <location>
        <begin position="230"/>
        <end position="286"/>
    </location>
</feature>
<sequence length="286" mass="28954">MKRWWVLIGALLLSLAAWAVPTVDQVQAEVARGDHARAESMMREVVAARPSSARAQYVLAEVLAHNGKLDEAQQAVQRARQLDPKIGFTAPDKFAQFEQQLQRAQRAAAAPQASPRELSTTAPAAIERPRAVAPAAPRPAASGGGIPGWAFGLGGAVIALLVWRMLAARRRAAAMQQQAGMDPRWAGQGGMPGTPAGGAGGGLMGAGLAGLGGFGLGMLADRMLRGDDAHAAGTGQSAEAGAGGQGGLVPGLFDDAGDVTQRPIDFGGGDGWDGGGGGDAGGGDGW</sequence>
<feature type="compositionally biased region" description="Gly residues" evidence="2">
    <location>
        <begin position="266"/>
        <end position="286"/>
    </location>
</feature>
<proteinExistence type="predicted"/>
<dbReference type="Gene3D" id="1.25.40.10">
    <property type="entry name" value="Tetratricopeptide repeat domain"/>
    <property type="match status" value="1"/>
</dbReference>
<evidence type="ECO:0000313" key="6">
    <source>
        <dbReference type="Proteomes" id="UP000737171"/>
    </source>
</evidence>
<evidence type="ECO:0000256" key="4">
    <source>
        <dbReference type="SAM" id="SignalP"/>
    </source>
</evidence>
<keyword evidence="3" id="KW-0472">Membrane</keyword>
<dbReference type="InterPro" id="IPR019734">
    <property type="entry name" value="TPR_rpt"/>
</dbReference>
<dbReference type="PROSITE" id="PS50005">
    <property type="entry name" value="TPR"/>
    <property type="match status" value="1"/>
</dbReference>
<comment type="caution">
    <text evidence="5">The sequence shown here is derived from an EMBL/GenBank/DDBJ whole genome shotgun (WGS) entry which is preliminary data.</text>
</comment>
<feature type="region of interest" description="Disordered" evidence="2">
    <location>
        <begin position="104"/>
        <end position="139"/>
    </location>
</feature>
<evidence type="ECO:0000313" key="5">
    <source>
        <dbReference type="EMBL" id="NRF69320.1"/>
    </source>
</evidence>
<evidence type="ECO:0000256" key="3">
    <source>
        <dbReference type="SAM" id="Phobius"/>
    </source>
</evidence>
<dbReference type="Pfam" id="PF13432">
    <property type="entry name" value="TPR_16"/>
    <property type="match status" value="1"/>
</dbReference>
<protein>
    <submittedName>
        <fullName evidence="5">Tetratricopeptide repeat protein</fullName>
    </submittedName>
</protein>
<name>A0ABX2EL14_9BURK</name>